<dbReference type="PROSITE" id="PS51186">
    <property type="entry name" value="GNAT"/>
    <property type="match status" value="1"/>
</dbReference>
<evidence type="ECO:0000313" key="6">
    <source>
        <dbReference type="Proteomes" id="UP000292346"/>
    </source>
</evidence>
<feature type="domain" description="N-acetyltransferase" evidence="4">
    <location>
        <begin position="36"/>
        <end position="200"/>
    </location>
</feature>
<reference evidence="5 6" key="1">
    <citation type="submission" date="2019-02" db="EMBL/GenBank/DDBJ databases">
        <title>Kribbella capetownensis sp. nov. and Kribbella speibonae sp. nov., isolated from soil.</title>
        <authorList>
            <person name="Curtis S.M."/>
            <person name="Norton I."/>
            <person name="Everest G.J."/>
            <person name="Meyers P.R."/>
        </authorList>
    </citation>
    <scope>NUCLEOTIDE SEQUENCE [LARGE SCALE GENOMIC DNA]</scope>
    <source>
        <strain evidence="5 6">KCTC 29219</strain>
    </source>
</reference>
<dbReference type="GO" id="GO:0016747">
    <property type="term" value="F:acyltransferase activity, transferring groups other than amino-acyl groups"/>
    <property type="evidence" value="ECO:0007669"/>
    <property type="project" value="InterPro"/>
</dbReference>
<proteinExistence type="predicted"/>
<dbReference type="InterPro" id="IPR016181">
    <property type="entry name" value="Acyl_CoA_acyltransferase"/>
</dbReference>
<dbReference type="OrthoDB" id="5243635at2"/>
<dbReference type="AlphaFoldDB" id="A0A4R0H923"/>
<dbReference type="Proteomes" id="UP000292346">
    <property type="component" value="Unassembled WGS sequence"/>
</dbReference>
<evidence type="ECO:0000256" key="3">
    <source>
        <dbReference type="SAM" id="MobiDB-lite"/>
    </source>
</evidence>
<dbReference type="EMBL" id="SJJZ01000003">
    <property type="protein sequence ID" value="TCC05102.1"/>
    <property type="molecule type" value="Genomic_DNA"/>
</dbReference>
<dbReference type="Pfam" id="PF00583">
    <property type="entry name" value="Acetyltransf_1"/>
    <property type="match status" value="1"/>
</dbReference>
<dbReference type="CDD" id="cd04301">
    <property type="entry name" value="NAT_SF"/>
    <property type="match status" value="1"/>
</dbReference>
<evidence type="ECO:0000256" key="1">
    <source>
        <dbReference type="ARBA" id="ARBA00022679"/>
    </source>
</evidence>
<dbReference type="Gene3D" id="3.40.630.30">
    <property type="match status" value="1"/>
</dbReference>
<protein>
    <submittedName>
        <fullName evidence="5">GNAT family N-acetyltransferase</fullName>
    </submittedName>
</protein>
<feature type="compositionally biased region" description="Low complexity" evidence="3">
    <location>
        <begin position="9"/>
        <end position="26"/>
    </location>
</feature>
<dbReference type="InterPro" id="IPR050832">
    <property type="entry name" value="Bact_Acetyltransf"/>
</dbReference>
<keyword evidence="2" id="KW-0012">Acyltransferase</keyword>
<comment type="caution">
    <text evidence="5">The sequence shown here is derived from an EMBL/GenBank/DDBJ whole genome shotgun (WGS) entry which is preliminary data.</text>
</comment>
<gene>
    <name evidence="5" type="ORF">E0H45_23880</name>
</gene>
<evidence type="ECO:0000313" key="5">
    <source>
        <dbReference type="EMBL" id="TCC05102.1"/>
    </source>
</evidence>
<name>A0A4R0H923_9ACTN</name>
<evidence type="ECO:0000259" key="4">
    <source>
        <dbReference type="PROSITE" id="PS51186"/>
    </source>
</evidence>
<organism evidence="5 6">
    <name type="scientific">Kribbella soli</name>
    <dbReference type="NCBI Taxonomy" id="1124743"/>
    <lineage>
        <taxon>Bacteria</taxon>
        <taxon>Bacillati</taxon>
        <taxon>Actinomycetota</taxon>
        <taxon>Actinomycetes</taxon>
        <taxon>Propionibacteriales</taxon>
        <taxon>Kribbellaceae</taxon>
        <taxon>Kribbella</taxon>
    </lineage>
</organism>
<dbReference type="InterPro" id="IPR000182">
    <property type="entry name" value="GNAT_dom"/>
</dbReference>
<keyword evidence="1 5" id="KW-0808">Transferase</keyword>
<accession>A0A4R0H923</accession>
<keyword evidence="6" id="KW-1185">Reference proteome</keyword>
<evidence type="ECO:0000256" key="2">
    <source>
        <dbReference type="ARBA" id="ARBA00023315"/>
    </source>
</evidence>
<dbReference type="SUPFAM" id="SSF55729">
    <property type="entry name" value="Acyl-CoA N-acyltransferases (Nat)"/>
    <property type="match status" value="1"/>
</dbReference>
<feature type="region of interest" description="Disordered" evidence="3">
    <location>
        <begin position="1"/>
        <end position="30"/>
    </location>
</feature>
<sequence>MPTRSGRWPTTPITPSAPPSSAHSPPWRTALTDPSIDVRRATVADGDAVGQVHAASWGAAYAPLFPEDVAQEGIASRLTRWHERLAAGKGLVMLGFVGDRPLAMSWSELSDTRTGLAEIHSFYTHPDGWGSGVSAALMTATLQHLKADGHDRVHLWTLRDTPQSRRFYTKCGFTETGATQTRDFGDGTPRPQVEYERATS</sequence>
<dbReference type="PANTHER" id="PTHR43877">
    <property type="entry name" value="AMINOALKYLPHOSPHONATE N-ACETYLTRANSFERASE-RELATED-RELATED"/>
    <property type="match status" value="1"/>
</dbReference>
<feature type="region of interest" description="Disordered" evidence="3">
    <location>
        <begin position="178"/>
        <end position="200"/>
    </location>
</feature>